<organism evidence="2">
    <name type="scientific">Chlorobaculum parvum</name>
    <dbReference type="NCBI Taxonomy" id="274539"/>
    <lineage>
        <taxon>Bacteria</taxon>
        <taxon>Pseudomonadati</taxon>
        <taxon>Chlorobiota</taxon>
        <taxon>Chlorobiia</taxon>
        <taxon>Chlorobiales</taxon>
        <taxon>Chlorobiaceae</taxon>
        <taxon>Chlorobaculum</taxon>
    </lineage>
</organism>
<feature type="transmembrane region" description="Helical" evidence="1">
    <location>
        <begin position="12"/>
        <end position="35"/>
    </location>
</feature>
<dbReference type="AlphaFoldDB" id="A0A7C5DFD7"/>
<dbReference type="EMBL" id="DRSQ01000023">
    <property type="protein sequence ID" value="HHE31251.1"/>
    <property type="molecule type" value="Genomic_DNA"/>
</dbReference>
<accession>A0A7C5DFD7</accession>
<dbReference type="Proteomes" id="UP000886058">
    <property type="component" value="Unassembled WGS sequence"/>
</dbReference>
<keyword evidence="1" id="KW-0472">Membrane</keyword>
<protein>
    <submittedName>
        <fullName evidence="2">Glycosyltransferase family 39 protein</fullName>
    </submittedName>
</protein>
<feature type="non-terminal residue" evidence="2">
    <location>
        <position position="62"/>
    </location>
</feature>
<proteinExistence type="predicted"/>
<sequence length="62" mass="6771">MNNDTNRLNRNLLLAGLGLIVFLCFFAGIGSGPLFDVDEGAFSEATREILVSKNYLTTYLNG</sequence>
<comment type="caution">
    <text evidence="2">The sequence shown here is derived from an EMBL/GenBank/DDBJ whole genome shotgun (WGS) entry which is preliminary data.</text>
</comment>
<reference evidence="2" key="1">
    <citation type="journal article" date="2020" name="mSystems">
        <title>Genome- and Community-Level Interaction Insights into Carbon Utilization and Element Cycling Functions of Hydrothermarchaeota in Hydrothermal Sediment.</title>
        <authorList>
            <person name="Zhou Z."/>
            <person name="Liu Y."/>
            <person name="Xu W."/>
            <person name="Pan J."/>
            <person name="Luo Z.H."/>
            <person name="Li M."/>
        </authorList>
    </citation>
    <scope>NUCLEOTIDE SEQUENCE [LARGE SCALE GENOMIC DNA]</scope>
    <source>
        <strain evidence="2">HyVt-633</strain>
    </source>
</reference>
<keyword evidence="1" id="KW-0812">Transmembrane</keyword>
<evidence type="ECO:0000256" key="1">
    <source>
        <dbReference type="SAM" id="Phobius"/>
    </source>
</evidence>
<gene>
    <name evidence="2" type="ORF">ENL07_01075</name>
</gene>
<evidence type="ECO:0000313" key="2">
    <source>
        <dbReference type="EMBL" id="HHE31251.1"/>
    </source>
</evidence>
<name>A0A7C5DFD7_9CHLB</name>
<keyword evidence="1" id="KW-1133">Transmembrane helix</keyword>